<reference evidence="2" key="1">
    <citation type="journal article" date="2008" name="Nat. Genet.">
        <title>The Pristionchus pacificus genome provides a unique perspective on nematode lifestyle and parasitism.</title>
        <authorList>
            <person name="Dieterich C."/>
            <person name="Clifton S.W."/>
            <person name="Schuster L.N."/>
            <person name="Chinwalla A."/>
            <person name="Delehaunty K."/>
            <person name="Dinkelacker I."/>
            <person name="Fulton L."/>
            <person name="Fulton R."/>
            <person name="Godfrey J."/>
            <person name="Minx P."/>
            <person name="Mitreva M."/>
            <person name="Roeseler W."/>
            <person name="Tian H."/>
            <person name="Witte H."/>
            <person name="Yang S.P."/>
            <person name="Wilson R.K."/>
            <person name="Sommer R.J."/>
        </authorList>
    </citation>
    <scope>NUCLEOTIDE SEQUENCE [LARGE SCALE GENOMIC DNA]</scope>
    <source>
        <strain evidence="2">PS312</strain>
    </source>
</reference>
<dbReference type="EnsemblMetazoa" id="PPA42909.1">
    <property type="protein sequence ID" value="PPA42909.1"/>
    <property type="gene ID" value="WBGene00281278"/>
</dbReference>
<dbReference type="SUPFAM" id="SSF54695">
    <property type="entry name" value="POZ domain"/>
    <property type="match status" value="1"/>
</dbReference>
<accession>A0A2A6BHL7</accession>
<sequence length="225" mass="25095">MLSFASSLPNTFFVRMLYLLLLFGFVAAAPGNKNSVPAPSGPFNVSQLAAPNEGDNILLNFKDKSLKVSRQLLSDYSTSFADSLAEHKKSTGSDKMESMKVDDDYDEFVTALQVLFPGGTAITDENVATILKIAGKWKIKKMMYLYLAENHLTNSNAFTTQQKLHLADDHRLPTLLEHCLQSYSTVLELTDALSEDLRINAFSPVATAAIMHRKMELVKDKRLWE</sequence>
<accession>A0A8R1UZX0</accession>
<dbReference type="PANTHER" id="PTHR22744">
    <property type="entry name" value="HELIX LOOP HELIX PROTEIN 21-RELATED"/>
    <property type="match status" value="1"/>
</dbReference>
<dbReference type="PROSITE" id="PS50097">
    <property type="entry name" value="BTB"/>
    <property type="match status" value="1"/>
</dbReference>
<dbReference type="SMART" id="SM00225">
    <property type="entry name" value="BTB"/>
    <property type="match status" value="1"/>
</dbReference>
<keyword evidence="2" id="KW-1185">Reference proteome</keyword>
<evidence type="ECO:0000313" key="1">
    <source>
        <dbReference type="EnsemblMetazoa" id="PPA42909.1"/>
    </source>
</evidence>
<reference evidence="1" key="2">
    <citation type="submission" date="2022-06" db="UniProtKB">
        <authorList>
            <consortium name="EnsemblMetazoa"/>
        </authorList>
    </citation>
    <scope>IDENTIFICATION</scope>
    <source>
        <strain evidence="1">PS312</strain>
    </source>
</reference>
<name>A0A2A6BHL7_PRIPA</name>
<dbReference type="InterPro" id="IPR000210">
    <property type="entry name" value="BTB/POZ_dom"/>
</dbReference>
<dbReference type="OrthoDB" id="5859522at2759"/>
<proteinExistence type="predicted"/>
<dbReference type="PANTHER" id="PTHR22744:SF14">
    <property type="entry name" value="BTB DOMAIN-CONTAINING PROTEIN-RELATED"/>
    <property type="match status" value="1"/>
</dbReference>
<organism evidence="1 2">
    <name type="scientific">Pristionchus pacificus</name>
    <name type="common">Parasitic nematode worm</name>
    <dbReference type="NCBI Taxonomy" id="54126"/>
    <lineage>
        <taxon>Eukaryota</taxon>
        <taxon>Metazoa</taxon>
        <taxon>Ecdysozoa</taxon>
        <taxon>Nematoda</taxon>
        <taxon>Chromadorea</taxon>
        <taxon>Rhabditida</taxon>
        <taxon>Rhabditina</taxon>
        <taxon>Diplogasteromorpha</taxon>
        <taxon>Diplogasteroidea</taxon>
        <taxon>Neodiplogasteridae</taxon>
        <taxon>Pristionchus</taxon>
    </lineage>
</organism>
<evidence type="ECO:0000313" key="2">
    <source>
        <dbReference type="Proteomes" id="UP000005239"/>
    </source>
</evidence>
<gene>
    <name evidence="1" type="primary">WBGene00281278</name>
</gene>
<dbReference type="AlphaFoldDB" id="A0A2A6BHL7"/>
<dbReference type="Pfam" id="PF00651">
    <property type="entry name" value="BTB"/>
    <property type="match status" value="1"/>
</dbReference>
<dbReference type="InterPro" id="IPR011333">
    <property type="entry name" value="SKP1/BTB/POZ_sf"/>
</dbReference>
<dbReference type="Proteomes" id="UP000005239">
    <property type="component" value="Unassembled WGS sequence"/>
</dbReference>
<protein>
    <submittedName>
        <fullName evidence="1">BTB domain-containing protein</fullName>
    </submittedName>
</protein>
<dbReference type="Gene3D" id="3.30.710.10">
    <property type="entry name" value="Potassium Channel Kv1.1, Chain A"/>
    <property type="match status" value="1"/>
</dbReference>